<accession>A0A0N1IU58</accession>
<dbReference type="Proteomes" id="UP000053105">
    <property type="component" value="Unassembled WGS sequence"/>
</dbReference>
<dbReference type="AlphaFoldDB" id="A0A0N1IU58"/>
<protein>
    <submittedName>
        <fullName evidence="1">Uncharacterized protein</fullName>
    </submittedName>
</protein>
<gene>
    <name evidence="1" type="ORF">WN51_05456</name>
</gene>
<sequence>MVDKGERRKERKEVLAACGTVREDSSKTGRNLKESGSDRLKATGWEVERIKGTGLITGFTRSALIPILPSWRVLSNTGGRSPWNSHRENWQHLEHFRNYNYGPGDMCFGRNLTLIWTSIRSAHIVYAFNTRYGSVVLMLIGGLDNSNTASAVISPHYQPPITHQFPPPAAHPSRGFHPLPSASWELSRSNIKFIIGTAKHAAPTSVNIRLSISTNSALWAKLSESSRSHQACYKQSKSTMVDPFPFEHQRSTPVDSVLETCPKCSVKCLSPRCNPESDRTASLHHCAVQSYFREASNFPRVLSTIMEISMRTRNAEANEHDETKSSQFRPLPAEIVSPKNIFRNWDSPPAVWCSSTEIKFFGKGEEVPEKLERARLSLYRHSLTWRGERPAPGLWYLEFIFHLIAKLPSTPGTPEAEPEWKHGYWIGDYREKIGQRARETEREGGYARIEYLLFRRLEDENVEEGESQSCSNPKILATLFATIFAKFSETNSPWPPESICINIRGLLISIWPLVFPGQEFQETLQERASFSCSIKFEQKSSRQEYKLCVTCTATFLYGPMANFIFREILLNISCSSQYTTGTIFWHSTETAARRSC</sequence>
<keyword evidence="2" id="KW-1185">Reference proteome</keyword>
<name>A0A0N1IU58_9HYME</name>
<reference evidence="1 2" key="1">
    <citation type="submission" date="2015-07" db="EMBL/GenBank/DDBJ databases">
        <title>The genome of Melipona quadrifasciata.</title>
        <authorList>
            <person name="Pan H."/>
            <person name="Kapheim K."/>
        </authorList>
    </citation>
    <scope>NUCLEOTIDE SEQUENCE [LARGE SCALE GENOMIC DNA]</scope>
    <source>
        <strain evidence="1">0111107301</strain>
        <tissue evidence="1">Whole body</tissue>
    </source>
</reference>
<proteinExistence type="predicted"/>
<organism evidence="1 2">
    <name type="scientific">Melipona quadrifasciata</name>
    <dbReference type="NCBI Taxonomy" id="166423"/>
    <lineage>
        <taxon>Eukaryota</taxon>
        <taxon>Metazoa</taxon>
        <taxon>Ecdysozoa</taxon>
        <taxon>Arthropoda</taxon>
        <taxon>Hexapoda</taxon>
        <taxon>Insecta</taxon>
        <taxon>Pterygota</taxon>
        <taxon>Neoptera</taxon>
        <taxon>Endopterygota</taxon>
        <taxon>Hymenoptera</taxon>
        <taxon>Apocrita</taxon>
        <taxon>Aculeata</taxon>
        <taxon>Apoidea</taxon>
        <taxon>Anthophila</taxon>
        <taxon>Apidae</taxon>
        <taxon>Melipona</taxon>
    </lineage>
</organism>
<evidence type="ECO:0000313" key="2">
    <source>
        <dbReference type="Proteomes" id="UP000053105"/>
    </source>
</evidence>
<dbReference type="EMBL" id="KQ435699">
    <property type="protein sequence ID" value="KOX80601.1"/>
    <property type="molecule type" value="Genomic_DNA"/>
</dbReference>
<evidence type="ECO:0000313" key="1">
    <source>
        <dbReference type="EMBL" id="KOX80601.1"/>
    </source>
</evidence>